<evidence type="ECO:0000256" key="2">
    <source>
        <dbReference type="ARBA" id="ARBA00022603"/>
    </source>
</evidence>
<gene>
    <name evidence="8" type="ORF">JYB85_13895</name>
</gene>
<dbReference type="SUPFAM" id="SSF53335">
    <property type="entry name" value="S-adenosyl-L-methionine-dependent methyltransferases"/>
    <property type="match status" value="1"/>
</dbReference>
<evidence type="ECO:0000256" key="4">
    <source>
        <dbReference type="ARBA" id="ARBA00022691"/>
    </source>
</evidence>
<evidence type="ECO:0000256" key="5">
    <source>
        <dbReference type="ARBA" id="ARBA00022694"/>
    </source>
</evidence>
<dbReference type="InterPro" id="IPR050210">
    <property type="entry name" value="tRNA_Adenine-N(6)_MTase"/>
</dbReference>
<evidence type="ECO:0000259" key="7">
    <source>
        <dbReference type="Pfam" id="PF05175"/>
    </source>
</evidence>
<evidence type="ECO:0000313" key="8">
    <source>
        <dbReference type="EMBL" id="QSX36381.1"/>
    </source>
</evidence>
<evidence type="ECO:0000313" key="9">
    <source>
        <dbReference type="Proteomes" id="UP000663207"/>
    </source>
</evidence>
<evidence type="ECO:0000256" key="6">
    <source>
        <dbReference type="HAMAP-Rule" id="MF_01872"/>
    </source>
</evidence>
<dbReference type="GO" id="GO:0032259">
    <property type="term" value="P:methylation"/>
    <property type="evidence" value="ECO:0007669"/>
    <property type="project" value="UniProtKB-KW"/>
</dbReference>
<sequence length="236" mass="25573">MPFSFKQFHIDDRNCGMPVSTDGVLLGAWSRLPNTGRVLDIGAGSGLLSLMAAQRCPASIVAIEIESGAAEACRRNFAASPWNDRLQLLEGDVQQLAFDTPHLANGFEHIVCNPPYFSSGPQSNKQGRAQARHDNHLSLDKLLRIIARLLTPLGRASLILPTYAEGALLAAADGAGLCLSRRTLVQSIPGKAPNRLLLEIGPGQQILEHASLCIRDETGHYSHEMAALTRDFYLNL</sequence>
<comment type="subcellular location">
    <subcellularLocation>
        <location evidence="6">Cytoplasm</location>
    </subcellularLocation>
</comment>
<organism evidence="8 9">
    <name type="scientific">Shewanella sedimentimangrovi</name>
    <dbReference type="NCBI Taxonomy" id="2814293"/>
    <lineage>
        <taxon>Bacteria</taxon>
        <taxon>Pseudomonadati</taxon>
        <taxon>Pseudomonadota</taxon>
        <taxon>Gammaproteobacteria</taxon>
        <taxon>Alteromonadales</taxon>
        <taxon>Shewanellaceae</taxon>
        <taxon>Shewanella</taxon>
    </lineage>
</organism>
<dbReference type="CDD" id="cd02440">
    <property type="entry name" value="AdoMet_MTases"/>
    <property type="match status" value="1"/>
</dbReference>
<dbReference type="PROSITE" id="PS00092">
    <property type="entry name" value="N6_MTASE"/>
    <property type="match status" value="1"/>
</dbReference>
<dbReference type="InterPro" id="IPR002052">
    <property type="entry name" value="DNA_methylase_N6_adenine_CS"/>
</dbReference>
<dbReference type="PANTHER" id="PTHR47739">
    <property type="entry name" value="TRNA1(VAL) (ADENINE(37)-N6)-METHYLTRANSFERASE"/>
    <property type="match status" value="1"/>
</dbReference>
<proteinExistence type="inferred from homology"/>
<dbReference type="EC" id="2.1.1.223" evidence="6"/>
<comment type="similarity">
    <text evidence="6">Belongs to the methyltransferase superfamily. tRNA (adenine-N(6)-)-methyltransferase family.</text>
</comment>
<dbReference type="InterPro" id="IPR022882">
    <property type="entry name" value="tRNA_adenine-N6_MeTrfase"/>
</dbReference>
<keyword evidence="5 6" id="KW-0819">tRNA processing</keyword>
<dbReference type="RefSeq" id="WP_207379758.1">
    <property type="nucleotide sequence ID" value="NZ_CP071502.1"/>
</dbReference>
<keyword evidence="3 6" id="KW-0808">Transferase</keyword>
<dbReference type="Gene3D" id="3.40.50.150">
    <property type="entry name" value="Vaccinia Virus protein VP39"/>
    <property type="match status" value="1"/>
</dbReference>
<keyword evidence="4 6" id="KW-0949">S-adenosyl-L-methionine</keyword>
<dbReference type="HAMAP" id="MF_01872">
    <property type="entry name" value="tRNA_methyltr_YfiC"/>
    <property type="match status" value="1"/>
</dbReference>
<reference evidence="8 9" key="1">
    <citation type="submission" date="2021-03" db="EMBL/GenBank/DDBJ databases">
        <title>Novel species identification of genus Shewanella.</title>
        <authorList>
            <person name="Liu G."/>
            <person name="Zhang Q."/>
        </authorList>
    </citation>
    <scope>NUCLEOTIDE SEQUENCE [LARGE SCALE GENOMIC DNA]</scope>
    <source>
        <strain evidence="8 9">FJAT-52962</strain>
    </source>
</reference>
<keyword evidence="2 6" id="KW-0489">Methyltransferase</keyword>
<name>A0ABX7R0J6_9GAMM</name>
<dbReference type="EMBL" id="CP071502">
    <property type="protein sequence ID" value="QSX36381.1"/>
    <property type="molecule type" value="Genomic_DNA"/>
</dbReference>
<comment type="function">
    <text evidence="6">Specifically methylates the adenine in position 37 of tRNA(1)(Val) (anticodon cmo5UAC).</text>
</comment>
<dbReference type="InterPro" id="IPR029063">
    <property type="entry name" value="SAM-dependent_MTases_sf"/>
</dbReference>
<dbReference type="InterPro" id="IPR007848">
    <property type="entry name" value="Small_mtfrase_dom"/>
</dbReference>
<accession>A0ABX7R0J6</accession>
<protein>
    <recommendedName>
        <fullName evidence="6">tRNA1(Val) (adenine(37)-N6)-methyltransferase</fullName>
        <ecNumber evidence="6">2.1.1.223</ecNumber>
    </recommendedName>
    <alternativeName>
        <fullName evidence="6">tRNA m6A37 methyltransferase</fullName>
    </alternativeName>
</protein>
<dbReference type="PANTHER" id="PTHR47739:SF1">
    <property type="entry name" value="TRNA1(VAL) (ADENINE(37)-N6)-METHYLTRANSFERASE"/>
    <property type="match status" value="1"/>
</dbReference>
<comment type="catalytic activity">
    <reaction evidence="6">
        <text>adenosine(37) in tRNA1(Val) + S-adenosyl-L-methionine = N(6)-methyladenosine(37) in tRNA1(Val) + S-adenosyl-L-homocysteine + H(+)</text>
        <dbReference type="Rhea" id="RHEA:43160"/>
        <dbReference type="Rhea" id="RHEA-COMP:10369"/>
        <dbReference type="Rhea" id="RHEA-COMP:10370"/>
        <dbReference type="ChEBI" id="CHEBI:15378"/>
        <dbReference type="ChEBI" id="CHEBI:57856"/>
        <dbReference type="ChEBI" id="CHEBI:59789"/>
        <dbReference type="ChEBI" id="CHEBI:74411"/>
        <dbReference type="ChEBI" id="CHEBI:74449"/>
        <dbReference type="EC" id="2.1.1.223"/>
    </reaction>
</comment>
<feature type="domain" description="Methyltransferase small" evidence="7">
    <location>
        <begin position="33"/>
        <end position="119"/>
    </location>
</feature>
<keyword evidence="1 6" id="KW-0963">Cytoplasm</keyword>
<evidence type="ECO:0000256" key="3">
    <source>
        <dbReference type="ARBA" id="ARBA00022679"/>
    </source>
</evidence>
<dbReference type="Pfam" id="PF05175">
    <property type="entry name" value="MTS"/>
    <property type="match status" value="1"/>
</dbReference>
<dbReference type="Proteomes" id="UP000663207">
    <property type="component" value="Chromosome"/>
</dbReference>
<keyword evidence="9" id="KW-1185">Reference proteome</keyword>
<evidence type="ECO:0000256" key="1">
    <source>
        <dbReference type="ARBA" id="ARBA00022490"/>
    </source>
</evidence>
<dbReference type="GO" id="GO:0008168">
    <property type="term" value="F:methyltransferase activity"/>
    <property type="evidence" value="ECO:0007669"/>
    <property type="project" value="UniProtKB-KW"/>
</dbReference>